<dbReference type="EMBL" id="CAKASE010000057">
    <property type="protein sequence ID" value="CAG9566797.1"/>
    <property type="molecule type" value="Genomic_DNA"/>
</dbReference>
<evidence type="ECO:0000313" key="2">
    <source>
        <dbReference type="Proteomes" id="UP000789524"/>
    </source>
</evidence>
<dbReference type="OrthoDB" id="7229367at2759"/>
<gene>
    <name evidence="1" type="ORF">DCHRY22_LOCUS7385</name>
</gene>
<dbReference type="Proteomes" id="UP000789524">
    <property type="component" value="Unassembled WGS sequence"/>
</dbReference>
<name>A0A8J2QP92_9NEOP</name>
<comment type="caution">
    <text evidence="1">The sequence shown here is derived from an EMBL/GenBank/DDBJ whole genome shotgun (WGS) entry which is preliminary data.</text>
</comment>
<accession>A0A8J2QP92</accession>
<sequence>METMYRATTPREVTVVDAALLIIVSPPAASGLGSAHMWRPATVCSAWAPARVLHSELQVGARLSNRSDGRHRIYFGKIQIWNGWYSRLESELRRSSPFLELDCACAGRASPVFDELPPGRVARCPGLLPAGRDPARPAGDRLNVTGLKKQLKNEASPIALR</sequence>
<protein>
    <submittedName>
        <fullName evidence="1">(African queen) hypothetical protein</fullName>
    </submittedName>
</protein>
<keyword evidence="2" id="KW-1185">Reference proteome</keyword>
<reference evidence="1" key="1">
    <citation type="submission" date="2021-09" db="EMBL/GenBank/DDBJ databases">
        <authorList>
            <person name="Martin H S."/>
        </authorList>
    </citation>
    <scope>NUCLEOTIDE SEQUENCE</scope>
</reference>
<proteinExistence type="predicted"/>
<evidence type="ECO:0000313" key="1">
    <source>
        <dbReference type="EMBL" id="CAG9566797.1"/>
    </source>
</evidence>
<organism evidence="1 2">
    <name type="scientific">Danaus chrysippus</name>
    <name type="common">African queen</name>
    <dbReference type="NCBI Taxonomy" id="151541"/>
    <lineage>
        <taxon>Eukaryota</taxon>
        <taxon>Metazoa</taxon>
        <taxon>Ecdysozoa</taxon>
        <taxon>Arthropoda</taxon>
        <taxon>Hexapoda</taxon>
        <taxon>Insecta</taxon>
        <taxon>Pterygota</taxon>
        <taxon>Neoptera</taxon>
        <taxon>Endopterygota</taxon>
        <taxon>Lepidoptera</taxon>
        <taxon>Glossata</taxon>
        <taxon>Ditrysia</taxon>
        <taxon>Papilionoidea</taxon>
        <taxon>Nymphalidae</taxon>
        <taxon>Danainae</taxon>
        <taxon>Danaini</taxon>
        <taxon>Danaina</taxon>
        <taxon>Danaus</taxon>
        <taxon>Anosia</taxon>
    </lineage>
</organism>
<dbReference type="AlphaFoldDB" id="A0A8J2QP92"/>